<dbReference type="RefSeq" id="XP_002483652.1">
    <property type="nucleotide sequence ID" value="XM_002483607.1"/>
</dbReference>
<dbReference type="OMA" id="HFRYVPA"/>
<dbReference type="PhylomeDB" id="B8MHT8"/>
<dbReference type="VEuPathDB" id="FungiDB:TSTA_015070"/>
<organism evidence="2 3">
    <name type="scientific">Talaromyces stipitatus (strain ATCC 10500 / CBS 375.48 / QM 6759 / NRRL 1006)</name>
    <name type="common">Penicillium stipitatum</name>
    <dbReference type="NCBI Taxonomy" id="441959"/>
    <lineage>
        <taxon>Eukaryota</taxon>
        <taxon>Fungi</taxon>
        <taxon>Dikarya</taxon>
        <taxon>Ascomycota</taxon>
        <taxon>Pezizomycotina</taxon>
        <taxon>Eurotiomycetes</taxon>
        <taxon>Eurotiomycetidae</taxon>
        <taxon>Eurotiales</taxon>
        <taxon>Trichocomaceae</taxon>
        <taxon>Talaromyces</taxon>
        <taxon>Talaromyces sect. Talaromyces</taxon>
    </lineage>
</organism>
<keyword evidence="3" id="KW-1185">Reference proteome</keyword>
<dbReference type="GeneID" id="8106249"/>
<accession>B8MHT8</accession>
<evidence type="ECO:0000256" key="1">
    <source>
        <dbReference type="SAM" id="MobiDB-lite"/>
    </source>
</evidence>
<feature type="compositionally biased region" description="Basic and acidic residues" evidence="1">
    <location>
        <begin position="200"/>
        <end position="218"/>
    </location>
</feature>
<feature type="compositionally biased region" description="Acidic residues" evidence="1">
    <location>
        <begin position="190"/>
        <end position="199"/>
    </location>
</feature>
<dbReference type="EMBL" id="EQ962656">
    <property type="protein sequence ID" value="EED16418.1"/>
    <property type="molecule type" value="Genomic_DNA"/>
</dbReference>
<gene>
    <name evidence="2" type="ORF">TSTA_015070</name>
</gene>
<feature type="compositionally biased region" description="Low complexity" evidence="1">
    <location>
        <begin position="250"/>
        <end position="268"/>
    </location>
</feature>
<name>B8MHT8_TALSN</name>
<proteinExistence type="predicted"/>
<protein>
    <submittedName>
        <fullName evidence="2">Uncharacterized protein</fullName>
    </submittedName>
</protein>
<evidence type="ECO:0000313" key="3">
    <source>
        <dbReference type="Proteomes" id="UP000001745"/>
    </source>
</evidence>
<feature type="compositionally biased region" description="Basic and acidic residues" evidence="1">
    <location>
        <begin position="279"/>
        <end position="295"/>
    </location>
</feature>
<dbReference type="Proteomes" id="UP000001745">
    <property type="component" value="Unassembled WGS sequence"/>
</dbReference>
<dbReference type="eggNOG" id="ENOG502RNVK">
    <property type="taxonomic scope" value="Eukaryota"/>
</dbReference>
<evidence type="ECO:0000313" key="2">
    <source>
        <dbReference type="EMBL" id="EED16418.1"/>
    </source>
</evidence>
<sequence>MENIVNTSLDIIRRHKARHPRLHSRWGDVAITPPVEGAWSQFDNPYIRDEREYGPGFIPSLDISNKEVLLLESSTDGSDDELAKEKNIKEGRTGKEADSKAISKAKRLTRILLPSSVNSTVRKSADKGKANDFQYRPVQPDYAQEVVEKIDQQSRPHFRYVPASRHYLYNLKRHDIRLSDSENTYGHYDTDDDADDENEIKEKSRSGRQERQRSHSCDPDVGGRSFVVTTGRRKPRPFRGTPLETINSPTSTISLSDTMSSSTLSRSSGPRANSTSRLGEQEHSPRWHAMRRLDTKPQVITVQRSKSDVKKVKRRTMTLEMVRDQEDLWY</sequence>
<reference evidence="3" key="1">
    <citation type="journal article" date="2015" name="Genome Announc.">
        <title>Genome sequence of the AIDS-associated pathogen Penicillium marneffei (ATCC18224) and its near taxonomic relative Talaromyces stipitatus (ATCC10500).</title>
        <authorList>
            <person name="Nierman W.C."/>
            <person name="Fedorova-Abrams N.D."/>
            <person name="Andrianopoulos A."/>
        </authorList>
    </citation>
    <scope>NUCLEOTIDE SEQUENCE [LARGE SCALE GENOMIC DNA]</scope>
    <source>
        <strain evidence="3">ATCC 10500 / CBS 375.48 / QM 6759 / NRRL 1006</strain>
    </source>
</reference>
<dbReference type="OrthoDB" id="4148828at2759"/>
<dbReference type="AlphaFoldDB" id="B8MHT8"/>
<feature type="region of interest" description="Disordered" evidence="1">
    <location>
        <begin position="181"/>
        <end position="296"/>
    </location>
</feature>
<dbReference type="HOGENOM" id="CLU_839648_0_0_1"/>
<dbReference type="InParanoid" id="B8MHT8"/>